<comment type="caution">
    <text evidence="1">The sequence shown here is derived from an EMBL/GenBank/DDBJ whole genome shotgun (WGS) entry which is preliminary data.</text>
</comment>
<evidence type="ECO:0000313" key="1">
    <source>
        <dbReference type="EMBL" id="KKK87112.1"/>
    </source>
</evidence>
<dbReference type="AlphaFoldDB" id="A0A0F8Z050"/>
<organism evidence="1">
    <name type="scientific">marine sediment metagenome</name>
    <dbReference type="NCBI Taxonomy" id="412755"/>
    <lineage>
        <taxon>unclassified sequences</taxon>
        <taxon>metagenomes</taxon>
        <taxon>ecological metagenomes</taxon>
    </lineage>
</organism>
<sequence>MPKQPKTVESAWAQVGEWNPSAALAILFGRIGHLKGHLHLVKGVGSWSAHFVPECNRAKQGDTTVLHDRTFEY</sequence>
<accession>A0A0F8Z050</accession>
<proteinExistence type="predicted"/>
<feature type="non-terminal residue" evidence="1">
    <location>
        <position position="73"/>
    </location>
</feature>
<gene>
    <name evidence="1" type="ORF">LCGC14_2756530</name>
</gene>
<name>A0A0F8Z050_9ZZZZ</name>
<reference evidence="1" key="1">
    <citation type="journal article" date="2015" name="Nature">
        <title>Complex archaea that bridge the gap between prokaryotes and eukaryotes.</title>
        <authorList>
            <person name="Spang A."/>
            <person name="Saw J.H."/>
            <person name="Jorgensen S.L."/>
            <person name="Zaremba-Niedzwiedzka K."/>
            <person name="Martijn J."/>
            <person name="Lind A.E."/>
            <person name="van Eijk R."/>
            <person name="Schleper C."/>
            <person name="Guy L."/>
            <person name="Ettema T.J."/>
        </authorList>
    </citation>
    <scope>NUCLEOTIDE SEQUENCE</scope>
</reference>
<dbReference type="EMBL" id="LAZR01050547">
    <property type="protein sequence ID" value="KKK87112.1"/>
    <property type="molecule type" value="Genomic_DNA"/>
</dbReference>
<protein>
    <submittedName>
        <fullName evidence="1">Uncharacterized protein</fullName>
    </submittedName>
</protein>